<dbReference type="InterPro" id="IPR036236">
    <property type="entry name" value="Znf_C2H2_sf"/>
</dbReference>
<feature type="domain" description="C2H2-type" evidence="7">
    <location>
        <begin position="669"/>
        <end position="697"/>
    </location>
</feature>
<keyword evidence="1" id="KW-0479">Metal-binding</keyword>
<sequence length="882" mass="101190">MITKMKNYNLIRPCAVFVERLSDDFVPSKRYKVDADLIYEQQQPSQQIRHHSQNVDDQLNELSVDVLVLPNNKIKISSSMFGDSNDDLSLTINNHSRQQQNYSSSSVTTNADIKPVVRIRPHHTSQDSNDNSYNTYEGGGNRLTHRFNSSSRRNFIDSKDDDYLSLNFDSKYDHDNSSDLGMDLNDDELDSINRVLDFDDDDISDHLNTNMTTTSGTTSTSHSHHSLFNSSQLPDLVMGSLKADGNDSSNVKFEPSFQYSDLFNRKGRTFVCDERGNRVVSIKLDKNGAKRLIEQTENGYGRLVLEECRRGDLQAHILKIVFKEEQEFFDFNRSGIVSKHSFKQCPEMYPRFLECLFEARILPGDPLSPESDQMMYSYCCKVHECGEAFTSKSEAIKHAKKHAELDPFDFVCDHCGKKFLGIANMKRHLRVHMGSEGKDFQCPLCHYRGCTTTHVKRHMAHKHLEKSIPCPYCSFMAATNADLKIHMARRHWDIEGLDILNNLPKTYKKEWKCTKCDTIFHDYSDFQNHIYSHSSQTNKFQCNLCPYNCKSFSKLKRHMLYHQGQRNYECPKCNNKFYQMEHLKRHLTSIHKLNIPQIGRGNRLIGQDLMKRTPDMPHIPPPHGTVPQCYKVISKCVFTCQKCPFSTTKLYHLNEHVKNEHLQLDESSHVCTFCSYITDKKTNLKRHLHHNHAGQSNTPVLLSNDALLSNPNTKFQCGLCRRYQSNVDEFIKHITEKHRMDVVILDSANNGNIHQQIKSRGRAELICASNNTTPFRFDEYGGLVTTAVMNKPSTTNGLTTGDNNTTLTLNSSNDLLQQNHQMQEIVTTNGLLNDDSQNNSSVLFQDDTLDDSSSLLHSSLQQTTIPHHLNTEHKQEATTQHI</sequence>
<feature type="region of interest" description="Disordered" evidence="6">
    <location>
        <begin position="863"/>
        <end position="882"/>
    </location>
</feature>
<evidence type="ECO:0000256" key="1">
    <source>
        <dbReference type="ARBA" id="ARBA00022723"/>
    </source>
</evidence>
<dbReference type="Gene3D" id="3.30.160.60">
    <property type="entry name" value="Classic Zinc Finger"/>
    <property type="match status" value="5"/>
</dbReference>
<feature type="domain" description="C2H2-type" evidence="7">
    <location>
        <begin position="511"/>
        <end position="538"/>
    </location>
</feature>
<keyword evidence="4" id="KW-0862">Zinc</keyword>
<reference evidence="8" key="1">
    <citation type="submission" date="2021-02" db="EMBL/GenBank/DDBJ databases">
        <authorList>
            <person name="Nowell W R."/>
        </authorList>
    </citation>
    <scope>NUCLEOTIDE SEQUENCE</scope>
</reference>
<comment type="caution">
    <text evidence="8">The sequence shown here is derived from an EMBL/GenBank/DDBJ whole genome shotgun (WGS) entry which is preliminary data.</text>
</comment>
<dbReference type="PANTHER" id="PTHR24409">
    <property type="entry name" value="ZINC FINGER PROTEIN 142"/>
    <property type="match status" value="1"/>
</dbReference>
<dbReference type="PROSITE" id="PS00028">
    <property type="entry name" value="ZINC_FINGER_C2H2_1"/>
    <property type="match status" value="5"/>
</dbReference>
<gene>
    <name evidence="8" type="ORF">GPM918_LOCUS20178</name>
    <name evidence="9" type="ORF">SRO942_LOCUS20175</name>
</gene>
<evidence type="ECO:0000256" key="6">
    <source>
        <dbReference type="SAM" id="MobiDB-lite"/>
    </source>
</evidence>
<evidence type="ECO:0000313" key="8">
    <source>
        <dbReference type="EMBL" id="CAF1130753.1"/>
    </source>
</evidence>
<dbReference type="GO" id="GO:0000981">
    <property type="term" value="F:DNA-binding transcription factor activity, RNA polymerase II-specific"/>
    <property type="evidence" value="ECO:0007669"/>
    <property type="project" value="TreeGrafter"/>
</dbReference>
<dbReference type="Proteomes" id="UP000663829">
    <property type="component" value="Unassembled WGS sequence"/>
</dbReference>
<evidence type="ECO:0000259" key="7">
    <source>
        <dbReference type="PROSITE" id="PS50157"/>
    </source>
</evidence>
<protein>
    <recommendedName>
        <fullName evidence="7">C2H2-type domain-containing protein</fullName>
    </recommendedName>
</protein>
<keyword evidence="3 5" id="KW-0863">Zinc-finger</keyword>
<feature type="domain" description="C2H2-type" evidence="7">
    <location>
        <begin position="410"/>
        <end position="437"/>
    </location>
</feature>
<keyword evidence="2" id="KW-0677">Repeat</keyword>
<dbReference type="AlphaFoldDB" id="A0A814R965"/>
<evidence type="ECO:0000256" key="3">
    <source>
        <dbReference type="ARBA" id="ARBA00022771"/>
    </source>
</evidence>
<evidence type="ECO:0000313" key="10">
    <source>
        <dbReference type="Proteomes" id="UP000663829"/>
    </source>
</evidence>
<dbReference type="GO" id="GO:0005634">
    <property type="term" value="C:nucleus"/>
    <property type="evidence" value="ECO:0007669"/>
    <property type="project" value="TreeGrafter"/>
</dbReference>
<evidence type="ECO:0000256" key="5">
    <source>
        <dbReference type="PROSITE-ProRule" id="PRU00042"/>
    </source>
</evidence>
<dbReference type="GO" id="GO:0000977">
    <property type="term" value="F:RNA polymerase II transcription regulatory region sequence-specific DNA binding"/>
    <property type="evidence" value="ECO:0007669"/>
    <property type="project" value="TreeGrafter"/>
</dbReference>
<keyword evidence="10" id="KW-1185">Reference proteome</keyword>
<feature type="compositionally biased region" description="Polar residues" evidence="6">
    <location>
        <begin position="126"/>
        <end position="135"/>
    </location>
</feature>
<dbReference type="OrthoDB" id="3561125at2759"/>
<feature type="domain" description="C2H2-type" evidence="7">
    <location>
        <begin position="568"/>
        <end position="596"/>
    </location>
</feature>
<feature type="domain" description="C2H2-type" evidence="7">
    <location>
        <begin position="540"/>
        <end position="567"/>
    </location>
</feature>
<dbReference type="EMBL" id="CAJOBC010006311">
    <property type="protein sequence ID" value="CAF3894423.1"/>
    <property type="molecule type" value="Genomic_DNA"/>
</dbReference>
<dbReference type="Proteomes" id="UP000681722">
    <property type="component" value="Unassembled WGS sequence"/>
</dbReference>
<dbReference type="EMBL" id="CAJNOQ010006311">
    <property type="protein sequence ID" value="CAF1130753.1"/>
    <property type="molecule type" value="Genomic_DNA"/>
</dbReference>
<evidence type="ECO:0000313" key="9">
    <source>
        <dbReference type="EMBL" id="CAF3894423.1"/>
    </source>
</evidence>
<evidence type="ECO:0000256" key="4">
    <source>
        <dbReference type="ARBA" id="ARBA00022833"/>
    </source>
</evidence>
<dbReference type="InterPro" id="IPR013087">
    <property type="entry name" value="Znf_C2H2_type"/>
</dbReference>
<evidence type="ECO:0000256" key="2">
    <source>
        <dbReference type="ARBA" id="ARBA00022737"/>
    </source>
</evidence>
<dbReference type="GO" id="GO:0008270">
    <property type="term" value="F:zinc ion binding"/>
    <property type="evidence" value="ECO:0007669"/>
    <property type="project" value="UniProtKB-KW"/>
</dbReference>
<organism evidence="8 10">
    <name type="scientific">Didymodactylos carnosus</name>
    <dbReference type="NCBI Taxonomy" id="1234261"/>
    <lineage>
        <taxon>Eukaryota</taxon>
        <taxon>Metazoa</taxon>
        <taxon>Spiralia</taxon>
        <taxon>Gnathifera</taxon>
        <taxon>Rotifera</taxon>
        <taxon>Eurotatoria</taxon>
        <taxon>Bdelloidea</taxon>
        <taxon>Philodinida</taxon>
        <taxon>Philodinidae</taxon>
        <taxon>Didymodactylos</taxon>
    </lineage>
</organism>
<accession>A0A814R965</accession>
<name>A0A814R965_9BILA</name>
<dbReference type="Pfam" id="PF00096">
    <property type="entry name" value="zf-C2H2"/>
    <property type="match status" value="1"/>
</dbReference>
<dbReference type="PROSITE" id="PS50157">
    <property type="entry name" value="ZINC_FINGER_C2H2_2"/>
    <property type="match status" value="6"/>
</dbReference>
<dbReference type="SMART" id="SM00355">
    <property type="entry name" value="ZnF_C2H2"/>
    <property type="match status" value="10"/>
</dbReference>
<feature type="region of interest" description="Disordered" evidence="6">
    <location>
        <begin position="120"/>
        <end position="147"/>
    </location>
</feature>
<dbReference type="PANTHER" id="PTHR24409:SF295">
    <property type="entry name" value="AZ2-RELATED"/>
    <property type="match status" value="1"/>
</dbReference>
<dbReference type="SUPFAM" id="SSF57667">
    <property type="entry name" value="beta-beta-alpha zinc fingers"/>
    <property type="match status" value="2"/>
</dbReference>
<proteinExistence type="predicted"/>
<feature type="domain" description="C2H2-type" evidence="7">
    <location>
        <begin position="378"/>
        <end position="407"/>
    </location>
</feature>